<feature type="signal peptide" evidence="5">
    <location>
        <begin position="1"/>
        <end position="19"/>
    </location>
</feature>
<feature type="short sequence motif" description="GXGXXG" evidence="4">
    <location>
        <begin position="39"/>
        <end position="44"/>
    </location>
</feature>
<dbReference type="InterPro" id="IPR050301">
    <property type="entry name" value="NTE"/>
</dbReference>
<dbReference type="PANTHER" id="PTHR14226">
    <property type="entry name" value="NEUROPATHY TARGET ESTERASE/SWISS CHEESE D.MELANOGASTER"/>
    <property type="match status" value="1"/>
</dbReference>
<dbReference type="GO" id="GO:0016787">
    <property type="term" value="F:hydrolase activity"/>
    <property type="evidence" value="ECO:0007669"/>
    <property type="project" value="UniProtKB-UniRule"/>
</dbReference>
<dbReference type="Proteomes" id="UP000824076">
    <property type="component" value="Unassembled WGS sequence"/>
</dbReference>
<dbReference type="PROSITE" id="PS51635">
    <property type="entry name" value="PNPLA"/>
    <property type="match status" value="1"/>
</dbReference>
<evidence type="ECO:0000259" key="6">
    <source>
        <dbReference type="PROSITE" id="PS51635"/>
    </source>
</evidence>
<dbReference type="AlphaFoldDB" id="A0A9D1LGC2"/>
<dbReference type="GO" id="GO:0016042">
    <property type="term" value="P:lipid catabolic process"/>
    <property type="evidence" value="ECO:0007669"/>
    <property type="project" value="UniProtKB-UniRule"/>
</dbReference>
<feature type="short sequence motif" description="GXSXG" evidence="4">
    <location>
        <begin position="66"/>
        <end position="70"/>
    </location>
</feature>
<keyword evidence="1 4" id="KW-0378">Hydrolase</keyword>
<reference evidence="7" key="1">
    <citation type="submission" date="2020-10" db="EMBL/GenBank/DDBJ databases">
        <authorList>
            <person name="Gilroy R."/>
        </authorList>
    </citation>
    <scope>NUCLEOTIDE SEQUENCE</scope>
    <source>
        <strain evidence="7">17073</strain>
    </source>
</reference>
<accession>A0A9D1LGC2</accession>
<evidence type="ECO:0000313" key="8">
    <source>
        <dbReference type="Proteomes" id="UP000824076"/>
    </source>
</evidence>
<dbReference type="InterPro" id="IPR002641">
    <property type="entry name" value="PNPLA_dom"/>
</dbReference>
<dbReference type="SUPFAM" id="SSF52151">
    <property type="entry name" value="FabD/lysophospholipase-like"/>
    <property type="match status" value="1"/>
</dbReference>
<comment type="caution">
    <text evidence="7">The sequence shown here is derived from an EMBL/GenBank/DDBJ whole genome shotgun (WGS) entry which is preliminary data.</text>
</comment>
<keyword evidence="5" id="KW-0732">Signal</keyword>
<organism evidence="7 8">
    <name type="scientific">Candidatus Limisoma intestinavium</name>
    <dbReference type="NCBI Taxonomy" id="2840856"/>
    <lineage>
        <taxon>Bacteria</taxon>
        <taxon>Pseudomonadati</taxon>
        <taxon>Bacteroidota</taxon>
        <taxon>Bacteroidia</taxon>
        <taxon>Bacteroidales</taxon>
        <taxon>Candidatus Limisoma</taxon>
    </lineage>
</organism>
<evidence type="ECO:0000256" key="5">
    <source>
        <dbReference type="SAM" id="SignalP"/>
    </source>
</evidence>
<dbReference type="Pfam" id="PF01734">
    <property type="entry name" value="Patatin"/>
    <property type="match status" value="1"/>
</dbReference>
<keyword evidence="2 4" id="KW-0442">Lipid degradation</keyword>
<dbReference type="CDD" id="cd07205">
    <property type="entry name" value="Pat_PNPLA6_PNPLA7_NTE1_like"/>
    <property type="match status" value="1"/>
</dbReference>
<evidence type="ECO:0000256" key="3">
    <source>
        <dbReference type="ARBA" id="ARBA00023098"/>
    </source>
</evidence>
<dbReference type="Gene3D" id="3.40.1090.10">
    <property type="entry name" value="Cytosolic phospholipase A2 catalytic domain"/>
    <property type="match status" value="2"/>
</dbReference>
<evidence type="ECO:0000256" key="1">
    <source>
        <dbReference type="ARBA" id="ARBA00022801"/>
    </source>
</evidence>
<evidence type="ECO:0000256" key="2">
    <source>
        <dbReference type="ARBA" id="ARBA00022963"/>
    </source>
</evidence>
<evidence type="ECO:0000256" key="4">
    <source>
        <dbReference type="PROSITE-ProRule" id="PRU01161"/>
    </source>
</evidence>
<proteinExistence type="predicted"/>
<feature type="domain" description="PNPLA" evidence="6">
    <location>
        <begin position="35"/>
        <end position="232"/>
    </location>
</feature>
<feature type="chain" id="PRO_5038648418" evidence="5">
    <location>
        <begin position="20"/>
        <end position="459"/>
    </location>
</feature>
<dbReference type="EMBL" id="DVMS01000229">
    <property type="protein sequence ID" value="HIU39628.1"/>
    <property type="molecule type" value="Genomic_DNA"/>
</dbReference>
<protein>
    <submittedName>
        <fullName evidence="7">Patatin-like phospholipase family protein</fullName>
    </submittedName>
</protein>
<dbReference type="PANTHER" id="PTHR14226:SF29">
    <property type="entry name" value="NEUROPATHY TARGET ESTERASE SWS"/>
    <property type="match status" value="1"/>
</dbReference>
<gene>
    <name evidence="7" type="ORF">IAD18_08195</name>
</gene>
<feature type="short sequence motif" description="DGA/G" evidence="4">
    <location>
        <begin position="219"/>
        <end position="221"/>
    </location>
</feature>
<dbReference type="InterPro" id="IPR016035">
    <property type="entry name" value="Acyl_Trfase/lysoPLipase"/>
</dbReference>
<feature type="active site" description="Nucleophile" evidence="4">
    <location>
        <position position="68"/>
    </location>
</feature>
<name>A0A9D1LGC2_9BACT</name>
<evidence type="ECO:0000313" key="7">
    <source>
        <dbReference type="EMBL" id="HIU39628.1"/>
    </source>
</evidence>
<feature type="active site" description="Proton acceptor" evidence="4">
    <location>
        <position position="219"/>
    </location>
</feature>
<keyword evidence="3 4" id="KW-0443">Lipid metabolism</keyword>
<sequence length="459" mass="50634">MKKIISLILCGCLSIAAFAESPDSVSVCRRQTVGLVLSGGGAKGIAHAGVIQALEENGIPIDYIAGTSMGAIVGGLYAAGYTPHEIIELILSEEFESWSTGKINPALTYYYLRPELSPAIVKLDIGRSDTATTKSLLPNSLINPIPMNFGFMEVFSPHTAVCASDFDDLFVPFRCVASDVYNKEKVVLRRGDLGEAIRMSMTFPVAFKPIERNGLPMFDGGIYDNFPVSVMKEEFAPDVIIGVDVTLHEKEDVTNIISQLESMIIQQDDYELPEKDGLKIHVDLKGIGLLDFPKADEIFRKGYEKTESMMDSIKARIKTRVSNRSVDMRRNIYKSKVSKVRFDSLEVEGADGRAKAYIRRIFSMENKDTLTIEEAKDAYYRIVSSGKFRDLVPSPQYEKNGLFHLRLKATTKENAGLGIGGYITSTTNSMAYVSAGYETLALNSFNGEIAGWVGQSYYG</sequence>
<feature type="non-terminal residue" evidence="7">
    <location>
        <position position="459"/>
    </location>
</feature>
<reference evidence="7" key="2">
    <citation type="journal article" date="2021" name="PeerJ">
        <title>Extensive microbial diversity within the chicken gut microbiome revealed by metagenomics and culture.</title>
        <authorList>
            <person name="Gilroy R."/>
            <person name="Ravi A."/>
            <person name="Getino M."/>
            <person name="Pursley I."/>
            <person name="Horton D.L."/>
            <person name="Alikhan N.F."/>
            <person name="Baker D."/>
            <person name="Gharbi K."/>
            <person name="Hall N."/>
            <person name="Watson M."/>
            <person name="Adriaenssens E.M."/>
            <person name="Foster-Nyarko E."/>
            <person name="Jarju S."/>
            <person name="Secka A."/>
            <person name="Antonio M."/>
            <person name="Oren A."/>
            <person name="Chaudhuri R.R."/>
            <person name="La Ragione R."/>
            <person name="Hildebrand F."/>
            <person name="Pallen M.J."/>
        </authorList>
    </citation>
    <scope>NUCLEOTIDE SEQUENCE</scope>
    <source>
        <strain evidence="7">17073</strain>
    </source>
</reference>